<accession>A0ABV5IFX1</accession>
<dbReference type="Proteomes" id="UP001589647">
    <property type="component" value="Unassembled WGS sequence"/>
</dbReference>
<name>A0ABV5IFX1_9ACTN</name>
<organism evidence="6 7">
    <name type="scientific">Nonomuraea spiralis</name>
    <dbReference type="NCBI Taxonomy" id="46182"/>
    <lineage>
        <taxon>Bacteria</taxon>
        <taxon>Bacillati</taxon>
        <taxon>Actinomycetota</taxon>
        <taxon>Actinomycetes</taxon>
        <taxon>Streptosporangiales</taxon>
        <taxon>Streptosporangiaceae</taxon>
        <taxon>Nonomuraea</taxon>
    </lineage>
</organism>
<keyword evidence="3" id="KW-0804">Transcription</keyword>
<feature type="domain" description="HTH tetR-type" evidence="5">
    <location>
        <begin position="2"/>
        <end position="60"/>
    </location>
</feature>
<evidence type="ECO:0000313" key="6">
    <source>
        <dbReference type="EMBL" id="MFB9203257.1"/>
    </source>
</evidence>
<feature type="DNA-binding region" description="H-T-H motif" evidence="4">
    <location>
        <begin position="23"/>
        <end position="42"/>
    </location>
</feature>
<keyword evidence="7" id="KW-1185">Reference proteome</keyword>
<keyword evidence="1" id="KW-0805">Transcription regulation</keyword>
<dbReference type="PROSITE" id="PS50977">
    <property type="entry name" value="HTH_TETR_2"/>
    <property type="match status" value="1"/>
</dbReference>
<dbReference type="Gene3D" id="1.10.357.10">
    <property type="entry name" value="Tetracycline Repressor, domain 2"/>
    <property type="match status" value="1"/>
</dbReference>
<keyword evidence="2 4" id="KW-0238">DNA-binding</keyword>
<dbReference type="EMBL" id="JBHMEI010000013">
    <property type="protein sequence ID" value="MFB9203257.1"/>
    <property type="molecule type" value="Genomic_DNA"/>
</dbReference>
<dbReference type="RefSeq" id="WP_189646356.1">
    <property type="nucleotide sequence ID" value="NZ_BMRC01000002.1"/>
</dbReference>
<evidence type="ECO:0000256" key="1">
    <source>
        <dbReference type="ARBA" id="ARBA00023015"/>
    </source>
</evidence>
<dbReference type="PANTHER" id="PTHR30055:SF234">
    <property type="entry name" value="HTH-TYPE TRANSCRIPTIONAL REGULATOR BETI"/>
    <property type="match status" value="1"/>
</dbReference>
<gene>
    <name evidence="6" type="ORF">ACFFV7_18800</name>
</gene>
<evidence type="ECO:0000256" key="3">
    <source>
        <dbReference type="ARBA" id="ARBA00023163"/>
    </source>
</evidence>
<sequence>MTVSREQIMTAAIQHLNEHPAASMAQLAEAVGISRATLHRQFSSREELMTALGHRAHDQWHQVQVRAGVTAAAASADPRVIGRALDTLLDGLVDVADEYGFGLTDYAMAVHPELLRRSDELEEHEIALYAAAQRAGLLRADLPARWINNTVYGLLVAVRESLRRGDVARREVPRLLRETFLTGTGTGVSTGAGAGVEGGGRS</sequence>
<reference evidence="6 7" key="1">
    <citation type="submission" date="2024-09" db="EMBL/GenBank/DDBJ databases">
        <authorList>
            <person name="Sun Q."/>
            <person name="Mori K."/>
        </authorList>
    </citation>
    <scope>NUCLEOTIDE SEQUENCE [LARGE SCALE GENOMIC DNA]</scope>
    <source>
        <strain evidence="6 7">CCM 3426</strain>
    </source>
</reference>
<proteinExistence type="predicted"/>
<evidence type="ECO:0000313" key="7">
    <source>
        <dbReference type="Proteomes" id="UP001589647"/>
    </source>
</evidence>
<evidence type="ECO:0000256" key="4">
    <source>
        <dbReference type="PROSITE-ProRule" id="PRU00335"/>
    </source>
</evidence>
<evidence type="ECO:0000256" key="2">
    <source>
        <dbReference type="ARBA" id="ARBA00023125"/>
    </source>
</evidence>
<dbReference type="InterPro" id="IPR050109">
    <property type="entry name" value="HTH-type_TetR-like_transc_reg"/>
</dbReference>
<evidence type="ECO:0000259" key="5">
    <source>
        <dbReference type="PROSITE" id="PS50977"/>
    </source>
</evidence>
<protein>
    <submittedName>
        <fullName evidence="6">TetR/AcrR family transcriptional regulator</fullName>
    </submittedName>
</protein>
<dbReference type="InterPro" id="IPR001647">
    <property type="entry name" value="HTH_TetR"/>
</dbReference>
<dbReference type="Pfam" id="PF00440">
    <property type="entry name" value="TetR_N"/>
    <property type="match status" value="1"/>
</dbReference>
<dbReference type="PANTHER" id="PTHR30055">
    <property type="entry name" value="HTH-TYPE TRANSCRIPTIONAL REGULATOR RUTR"/>
    <property type="match status" value="1"/>
</dbReference>
<dbReference type="SUPFAM" id="SSF46689">
    <property type="entry name" value="Homeodomain-like"/>
    <property type="match status" value="1"/>
</dbReference>
<dbReference type="InterPro" id="IPR009057">
    <property type="entry name" value="Homeodomain-like_sf"/>
</dbReference>
<comment type="caution">
    <text evidence="6">The sequence shown here is derived from an EMBL/GenBank/DDBJ whole genome shotgun (WGS) entry which is preliminary data.</text>
</comment>